<gene>
    <name evidence="2" type="ORF">BV898_12959</name>
</gene>
<dbReference type="Proteomes" id="UP000192578">
    <property type="component" value="Unassembled WGS sequence"/>
</dbReference>
<organism evidence="2 3">
    <name type="scientific">Hypsibius exemplaris</name>
    <name type="common">Freshwater tardigrade</name>
    <dbReference type="NCBI Taxonomy" id="2072580"/>
    <lineage>
        <taxon>Eukaryota</taxon>
        <taxon>Metazoa</taxon>
        <taxon>Ecdysozoa</taxon>
        <taxon>Tardigrada</taxon>
        <taxon>Eutardigrada</taxon>
        <taxon>Parachela</taxon>
        <taxon>Hypsibioidea</taxon>
        <taxon>Hypsibiidae</taxon>
        <taxon>Hypsibius</taxon>
    </lineage>
</organism>
<evidence type="ECO:0000313" key="3">
    <source>
        <dbReference type="Proteomes" id="UP000192578"/>
    </source>
</evidence>
<evidence type="ECO:0000256" key="1">
    <source>
        <dbReference type="SAM" id="MobiDB-lite"/>
    </source>
</evidence>
<sequence length="136" mass="15005">MFPTILNTETYDYKTALTATVSNTGLPATTNGPPPAICPIPKSVTPAVVSNTLQFRVQATVPQYHPPGHPHKDPSDPSSSGLPRGCGAMEERKEPDKNTSDKHFQTKKYQQHLQTKYRLKASSSRNDNCRDVTRNV</sequence>
<keyword evidence="3" id="KW-1185">Reference proteome</keyword>
<feature type="compositionally biased region" description="Basic residues" evidence="1">
    <location>
        <begin position="105"/>
        <end position="119"/>
    </location>
</feature>
<accession>A0A1W0WCC5</accession>
<feature type="region of interest" description="Disordered" evidence="1">
    <location>
        <begin position="59"/>
        <end position="136"/>
    </location>
</feature>
<reference evidence="3" key="1">
    <citation type="submission" date="2017-01" db="EMBL/GenBank/DDBJ databases">
        <title>Comparative genomics of anhydrobiosis in the tardigrade Hypsibius dujardini.</title>
        <authorList>
            <person name="Yoshida Y."/>
            <person name="Koutsovoulos G."/>
            <person name="Laetsch D."/>
            <person name="Stevens L."/>
            <person name="Kumar S."/>
            <person name="Horikawa D."/>
            <person name="Ishino K."/>
            <person name="Komine S."/>
            <person name="Tomita M."/>
            <person name="Blaxter M."/>
            <person name="Arakawa K."/>
        </authorList>
    </citation>
    <scope>NUCLEOTIDE SEQUENCE [LARGE SCALE GENOMIC DNA]</scope>
    <source>
        <strain evidence="3">Z151</strain>
    </source>
</reference>
<dbReference type="AlphaFoldDB" id="A0A1W0WCC5"/>
<feature type="compositionally biased region" description="Basic and acidic residues" evidence="1">
    <location>
        <begin position="89"/>
        <end position="104"/>
    </location>
</feature>
<feature type="compositionally biased region" description="Basic and acidic residues" evidence="1">
    <location>
        <begin position="127"/>
        <end position="136"/>
    </location>
</feature>
<proteinExistence type="predicted"/>
<comment type="caution">
    <text evidence="2">The sequence shown here is derived from an EMBL/GenBank/DDBJ whole genome shotgun (WGS) entry which is preliminary data.</text>
</comment>
<dbReference type="EMBL" id="MTYJ01000136">
    <property type="protein sequence ID" value="OQV12830.1"/>
    <property type="molecule type" value="Genomic_DNA"/>
</dbReference>
<name>A0A1W0WCC5_HYPEX</name>
<protein>
    <submittedName>
        <fullName evidence="2">Uncharacterized protein</fullName>
    </submittedName>
</protein>
<evidence type="ECO:0000313" key="2">
    <source>
        <dbReference type="EMBL" id="OQV12830.1"/>
    </source>
</evidence>